<evidence type="ECO:0000313" key="9">
    <source>
        <dbReference type="EMBL" id="JAV58543.1"/>
    </source>
</evidence>
<dbReference type="PANTHER" id="PTHR23026">
    <property type="entry name" value="NADPH NITROREDUCTASE"/>
    <property type="match status" value="1"/>
</dbReference>
<gene>
    <name evidence="10" type="ORF">PPYR_13920</name>
</gene>
<keyword evidence="11" id="KW-1185">Reference proteome</keyword>
<dbReference type="InParanoid" id="A0A1Y1KAN2"/>
<comment type="cofactor">
    <cofactor evidence="1">
        <name>FMN</name>
        <dbReference type="ChEBI" id="CHEBI:58210"/>
    </cofactor>
</comment>
<proteinExistence type="inferred from homology"/>
<keyword evidence="7" id="KW-0812">Transmembrane</keyword>
<dbReference type="GO" id="GO:0005886">
    <property type="term" value="C:plasma membrane"/>
    <property type="evidence" value="ECO:0007669"/>
    <property type="project" value="TreeGrafter"/>
</dbReference>
<evidence type="ECO:0000256" key="6">
    <source>
        <dbReference type="SAM" id="MobiDB-lite"/>
    </source>
</evidence>
<dbReference type="GO" id="GO:0006570">
    <property type="term" value="P:tyrosine metabolic process"/>
    <property type="evidence" value="ECO:0007669"/>
    <property type="project" value="TreeGrafter"/>
</dbReference>
<dbReference type="GO" id="GO:0032553">
    <property type="term" value="F:ribonucleotide binding"/>
    <property type="evidence" value="ECO:0007669"/>
    <property type="project" value="UniProtKB-ARBA"/>
</dbReference>
<evidence type="ECO:0000256" key="4">
    <source>
        <dbReference type="ARBA" id="ARBA00022643"/>
    </source>
</evidence>
<evidence type="ECO:0000256" key="1">
    <source>
        <dbReference type="ARBA" id="ARBA00001917"/>
    </source>
</evidence>
<name>A0A1Y1KAN2_PHOPY</name>
<feature type="domain" description="Nitroreductase" evidence="8">
    <location>
        <begin position="112"/>
        <end position="279"/>
    </location>
</feature>
<sequence length="301" mass="34990">MYIIRIRSRIPIRKNMTNLFHSNFLVINWHYYILGIIIYLVVCLLLHLKTKYTDHQTAQTSGEEEETETPQTDNENRWHLGEDCEHIPLVYKKVPPHEAVARSKEFYEYMNARRTVRHFSNEEIPPEIIANVIKTAGTSPSGAHTEPWKFVVVKSSELKQKVREIIEAEEEINYRKRMGKVWVDDLKFLRTFWVKEYLTDAPCLIFVFKQSYSIRDGRKQRHYYCDESVHIATGLLLAAIHYAGLVALTSTPLNCGPALRKLLDRPKEEKLAVLLPVGYPAKDCTVPDIARKPLQDILVEL</sequence>
<dbReference type="Proteomes" id="UP000327044">
    <property type="component" value="Unassembled WGS sequence"/>
</dbReference>
<evidence type="ECO:0000313" key="10">
    <source>
        <dbReference type="EMBL" id="KAB0791959.1"/>
    </source>
</evidence>
<dbReference type="InterPro" id="IPR029479">
    <property type="entry name" value="Nitroreductase"/>
</dbReference>
<keyword evidence="7" id="KW-1133">Transmembrane helix</keyword>
<evidence type="ECO:0000313" key="11">
    <source>
        <dbReference type="Proteomes" id="UP000327044"/>
    </source>
</evidence>
<dbReference type="PANTHER" id="PTHR23026:SF90">
    <property type="entry name" value="IODOTYROSINE DEIODINASE 1"/>
    <property type="match status" value="1"/>
</dbReference>
<evidence type="ECO:0000259" key="8">
    <source>
        <dbReference type="Pfam" id="PF00881"/>
    </source>
</evidence>
<organism evidence="9">
    <name type="scientific">Photinus pyralis</name>
    <name type="common">Common eastern firefly</name>
    <name type="synonym">Lampyris pyralis</name>
    <dbReference type="NCBI Taxonomy" id="7054"/>
    <lineage>
        <taxon>Eukaryota</taxon>
        <taxon>Metazoa</taxon>
        <taxon>Ecdysozoa</taxon>
        <taxon>Arthropoda</taxon>
        <taxon>Hexapoda</taxon>
        <taxon>Insecta</taxon>
        <taxon>Pterygota</taxon>
        <taxon>Neoptera</taxon>
        <taxon>Endopterygota</taxon>
        <taxon>Coleoptera</taxon>
        <taxon>Polyphaga</taxon>
        <taxon>Elateriformia</taxon>
        <taxon>Elateroidea</taxon>
        <taxon>Lampyridae</taxon>
        <taxon>Lampyrinae</taxon>
        <taxon>Photinus</taxon>
    </lineage>
</organism>
<comment type="similarity">
    <text evidence="2">Belongs to the nitroreductase family.</text>
</comment>
<feature type="transmembrane region" description="Helical" evidence="7">
    <location>
        <begin position="29"/>
        <end position="48"/>
    </location>
</feature>
<dbReference type="OrthoDB" id="41362at2759"/>
<evidence type="ECO:0000256" key="5">
    <source>
        <dbReference type="ARBA" id="ARBA00023002"/>
    </source>
</evidence>
<keyword evidence="5" id="KW-0560">Oxidoreductase</keyword>
<dbReference type="EMBL" id="VVIM01000010">
    <property type="protein sequence ID" value="KAB0791959.1"/>
    <property type="molecule type" value="Genomic_DNA"/>
</dbReference>
<dbReference type="InterPro" id="IPR050627">
    <property type="entry name" value="Nitroreductase/BluB"/>
</dbReference>
<reference evidence="9" key="1">
    <citation type="journal article" date="2016" name="Sci. Rep.">
        <title>Molecular characterization of firefly nuptial gifts: a multi-omics approach sheds light on postcopulatory sexual selection.</title>
        <authorList>
            <person name="Al-Wathiqui N."/>
            <person name="Fallon T.R."/>
            <person name="South A."/>
            <person name="Weng J.K."/>
            <person name="Lewis S.M."/>
        </authorList>
    </citation>
    <scope>NUCLEOTIDE SEQUENCE</scope>
</reference>
<dbReference type="SUPFAM" id="SSF55469">
    <property type="entry name" value="FMN-dependent nitroreductase-like"/>
    <property type="match status" value="1"/>
</dbReference>
<evidence type="ECO:0000256" key="2">
    <source>
        <dbReference type="ARBA" id="ARBA00007118"/>
    </source>
</evidence>
<dbReference type="AlphaFoldDB" id="A0A1Y1KAN2"/>
<protein>
    <recommendedName>
        <fullName evidence="8">Nitroreductase domain-containing protein</fullName>
    </recommendedName>
</protein>
<feature type="region of interest" description="Disordered" evidence="6">
    <location>
        <begin position="57"/>
        <end position="76"/>
    </location>
</feature>
<reference evidence="10" key="3">
    <citation type="submission" date="2019-08" db="EMBL/GenBank/DDBJ databases">
        <authorList>
            <consortium name="Photinus pyralis genome working group"/>
            <person name="Fallon T.R."/>
            <person name="Sander Lower S.E."/>
            <person name="Weng J.-K."/>
        </authorList>
    </citation>
    <scope>NUCLEOTIDE SEQUENCE</scope>
    <source>
        <strain evidence="10">1611_PpyrPB1</strain>
        <tissue evidence="10">Whole body</tissue>
    </source>
</reference>
<evidence type="ECO:0000256" key="3">
    <source>
        <dbReference type="ARBA" id="ARBA00022630"/>
    </source>
</evidence>
<reference evidence="10 11" key="2">
    <citation type="journal article" date="2018" name="Elife">
        <title>Firefly genomes illuminate parallel origins of bioluminescence in beetles.</title>
        <authorList>
            <person name="Fallon T.R."/>
            <person name="Lower S.E."/>
            <person name="Chang C.H."/>
            <person name="Bessho-Uehara M."/>
            <person name="Martin G.J."/>
            <person name="Bewick A.J."/>
            <person name="Behringer M."/>
            <person name="Debat H.J."/>
            <person name="Wong I."/>
            <person name="Day J.C."/>
            <person name="Suvorov A."/>
            <person name="Silva C.J."/>
            <person name="Stanger-Hall K.F."/>
            <person name="Hall D.W."/>
            <person name="Schmitz R.J."/>
            <person name="Nelson D.R."/>
            <person name="Lewis S.M."/>
            <person name="Shigenobu S."/>
            <person name="Bybee S.M."/>
            <person name="Larracuente A.M."/>
            <person name="Oba Y."/>
            <person name="Weng J.K."/>
        </authorList>
    </citation>
    <scope>NUCLEOTIDE SEQUENCE [LARGE SCALE GENOMIC DNA]</scope>
    <source>
        <strain evidence="10">1611_PpyrPB1</strain>
        <tissue evidence="10">Whole body</tissue>
    </source>
</reference>
<keyword evidence="4" id="KW-0288">FMN</keyword>
<keyword evidence="7" id="KW-0472">Membrane</keyword>
<evidence type="ECO:0000256" key="7">
    <source>
        <dbReference type="SAM" id="Phobius"/>
    </source>
</evidence>
<dbReference type="FunFam" id="3.40.109.10:FF:000004">
    <property type="entry name" value="Iodotyrosine deiodinase 1"/>
    <property type="match status" value="1"/>
</dbReference>
<keyword evidence="3" id="KW-0285">Flavoprotein</keyword>
<accession>A0A1Y1KAN2</accession>
<dbReference type="InterPro" id="IPR000415">
    <property type="entry name" value="Nitroreductase-like"/>
</dbReference>
<dbReference type="EMBL" id="GEZM01087676">
    <property type="protein sequence ID" value="JAV58543.1"/>
    <property type="molecule type" value="Transcribed_RNA"/>
</dbReference>
<dbReference type="Pfam" id="PF00881">
    <property type="entry name" value="Nitroreductase"/>
    <property type="match status" value="1"/>
</dbReference>
<dbReference type="Gene3D" id="3.40.109.10">
    <property type="entry name" value="NADH Oxidase"/>
    <property type="match status" value="1"/>
</dbReference>
<dbReference type="GO" id="GO:0140616">
    <property type="term" value="F:iodotyrosine deiodinase activity"/>
    <property type="evidence" value="ECO:0007669"/>
    <property type="project" value="UniProtKB-ARBA"/>
</dbReference>
<dbReference type="CDD" id="cd02144">
    <property type="entry name" value="iodotyrosine_dehalogenase"/>
    <property type="match status" value="1"/>
</dbReference>